<protein>
    <submittedName>
        <fullName evidence="2">Uncharacterized protein</fullName>
    </submittedName>
</protein>
<keyword evidence="3" id="KW-1185">Reference proteome</keyword>
<evidence type="ECO:0000313" key="3">
    <source>
        <dbReference type="Proteomes" id="UP000078540"/>
    </source>
</evidence>
<proteinExistence type="predicted"/>
<evidence type="ECO:0000313" key="2">
    <source>
        <dbReference type="EMBL" id="KYM75456.1"/>
    </source>
</evidence>
<dbReference type="Proteomes" id="UP000078540">
    <property type="component" value="Unassembled WGS sequence"/>
</dbReference>
<accession>A0A195ATD8</accession>
<dbReference type="EMBL" id="KQ976745">
    <property type="protein sequence ID" value="KYM75456.1"/>
    <property type="molecule type" value="Genomic_DNA"/>
</dbReference>
<feature type="region of interest" description="Disordered" evidence="1">
    <location>
        <begin position="65"/>
        <end position="98"/>
    </location>
</feature>
<sequence length="98" mass="11066">MQRVGTVGRRDTVRVWRQSFSEGWLGGRFPRGLCYRLGRMTSPRYQILNLLAPGSLSSTRYPNLPSAVPRTATNRPALTDLPRIPHRRAPTATIKTYA</sequence>
<organism evidence="2 3">
    <name type="scientific">Atta colombica</name>
    <dbReference type="NCBI Taxonomy" id="520822"/>
    <lineage>
        <taxon>Eukaryota</taxon>
        <taxon>Metazoa</taxon>
        <taxon>Ecdysozoa</taxon>
        <taxon>Arthropoda</taxon>
        <taxon>Hexapoda</taxon>
        <taxon>Insecta</taxon>
        <taxon>Pterygota</taxon>
        <taxon>Neoptera</taxon>
        <taxon>Endopterygota</taxon>
        <taxon>Hymenoptera</taxon>
        <taxon>Apocrita</taxon>
        <taxon>Aculeata</taxon>
        <taxon>Formicoidea</taxon>
        <taxon>Formicidae</taxon>
        <taxon>Myrmicinae</taxon>
        <taxon>Atta</taxon>
    </lineage>
</organism>
<dbReference type="AlphaFoldDB" id="A0A195ATD8"/>
<gene>
    <name evidence="2" type="ORF">ALC53_14152</name>
</gene>
<reference evidence="2 3" key="1">
    <citation type="submission" date="2015-09" db="EMBL/GenBank/DDBJ databases">
        <title>Atta colombica WGS genome.</title>
        <authorList>
            <person name="Nygaard S."/>
            <person name="Hu H."/>
            <person name="Boomsma J."/>
            <person name="Zhang G."/>
        </authorList>
    </citation>
    <scope>NUCLEOTIDE SEQUENCE [LARGE SCALE GENOMIC DNA]</scope>
    <source>
        <strain evidence="2">Treedump-2</strain>
        <tissue evidence="2">Whole body</tissue>
    </source>
</reference>
<evidence type="ECO:0000256" key="1">
    <source>
        <dbReference type="SAM" id="MobiDB-lite"/>
    </source>
</evidence>
<name>A0A195ATD8_9HYME</name>